<evidence type="ECO:0000259" key="6">
    <source>
        <dbReference type="Pfam" id="PF25876"/>
    </source>
</evidence>
<comment type="subcellular location">
    <subcellularLocation>
        <location evidence="1">Cell envelope</location>
    </subcellularLocation>
</comment>
<dbReference type="EMBL" id="FWFR01000004">
    <property type="protein sequence ID" value="SLN75606.1"/>
    <property type="molecule type" value="Genomic_DNA"/>
</dbReference>
<keyword evidence="11" id="KW-1185">Reference proteome</keyword>
<dbReference type="InterPro" id="IPR058624">
    <property type="entry name" value="MdtA-like_HH"/>
</dbReference>
<dbReference type="InterPro" id="IPR058625">
    <property type="entry name" value="MdtA-like_BSH"/>
</dbReference>
<evidence type="ECO:0000256" key="5">
    <source>
        <dbReference type="SAM" id="SignalP"/>
    </source>
</evidence>
<feature type="domain" description="Multidrug resistance protein MdtA-like beta-barrel" evidence="8">
    <location>
        <begin position="211"/>
        <end position="295"/>
    </location>
</feature>
<sequence>MSYLGIKFRRVVLAGAMLLMAMPVAFAQSAAPGERPPQAVTVVTLAEQDITLTATLPGRIVASALAEVRPQVNGIIIRRTFEEGANVALGDPMYRIDPDSYEARVAAARAQVAQAEAKYTASRKEAERAAELIGRGVSTEQRLENAAAVRDADAAALKVAKADLQSAEIDLKRTTIRAPLAGVVGRSLTTQGALVTAGQATPLAVIRTLDPVHVDVTQSAAELLEWRRGRTREKLGDGSTEVTLILADGEVFPHTGEMTAAEPHVDELTGVVTLRMEFANPEHLLLPGMYVQVKMPQRVLKNVVLAPQQGVSRDRRGRPIAFVANADDVVEQRELTIAQAQGSHWVITDGLKAGDRLIIEGLQKIGPQMKVAPEERKPPETTATTAPSSN</sequence>
<keyword evidence="3" id="KW-0175">Coiled coil</keyword>
<dbReference type="Gene3D" id="2.40.50.100">
    <property type="match status" value="1"/>
</dbReference>
<evidence type="ECO:0000256" key="2">
    <source>
        <dbReference type="ARBA" id="ARBA00009477"/>
    </source>
</evidence>
<accession>A0A1Y5U0I8</accession>
<dbReference type="PANTHER" id="PTHR30158">
    <property type="entry name" value="ACRA/E-RELATED COMPONENT OF DRUG EFFLUX TRANSPORTER"/>
    <property type="match status" value="1"/>
</dbReference>
<dbReference type="InterPro" id="IPR006143">
    <property type="entry name" value="RND_pump_MFP"/>
</dbReference>
<dbReference type="NCBIfam" id="TIGR01730">
    <property type="entry name" value="RND_mfp"/>
    <property type="match status" value="1"/>
</dbReference>
<dbReference type="Pfam" id="PF25917">
    <property type="entry name" value="BSH_RND"/>
    <property type="match status" value="1"/>
</dbReference>
<dbReference type="SUPFAM" id="SSF111369">
    <property type="entry name" value="HlyD-like secretion proteins"/>
    <property type="match status" value="1"/>
</dbReference>
<dbReference type="AlphaFoldDB" id="A0A1Y5U0I8"/>
<feature type="coiled-coil region" evidence="3">
    <location>
        <begin position="105"/>
        <end position="132"/>
    </location>
</feature>
<name>A0A1Y5U0I8_9PROT</name>
<evidence type="ECO:0000256" key="3">
    <source>
        <dbReference type="SAM" id="Coils"/>
    </source>
</evidence>
<comment type="similarity">
    <text evidence="2">Belongs to the membrane fusion protein (MFP) (TC 8.A.1) family.</text>
</comment>
<protein>
    <submittedName>
        <fullName evidence="10">Putative efflux pump periplasmic linker TtgA</fullName>
    </submittedName>
</protein>
<evidence type="ECO:0000259" key="7">
    <source>
        <dbReference type="Pfam" id="PF25917"/>
    </source>
</evidence>
<dbReference type="InterPro" id="IPR058627">
    <property type="entry name" value="MdtA-like_C"/>
</dbReference>
<feature type="region of interest" description="Disordered" evidence="4">
    <location>
        <begin position="368"/>
        <end position="390"/>
    </location>
</feature>
<dbReference type="GO" id="GO:0022857">
    <property type="term" value="F:transmembrane transporter activity"/>
    <property type="evidence" value="ECO:0007669"/>
    <property type="project" value="InterPro"/>
</dbReference>
<evidence type="ECO:0000313" key="10">
    <source>
        <dbReference type="EMBL" id="SLN75606.1"/>
    </source>
</evidence>
<evidence type="ECO:0000259" key="9">
    <source>
        <dbReference type="Pfam" id="PF25967"/>
    </source>
</evidence>
<feature type="compositionally biased region" description="Low complexity" evidence="4">
    <location>
        <begin position="380"/>
        <end position="390"/>
    </location>
</feature>
<evidence type="ECO:0000259" key="8">
    <source>
        <dbReference type="Pfam" id="PF25944"/>
    </source>
</evidence>
<dbReference type="Gene3D" id="2.40.420.20">
    <property type="match status" value="1"/>
</dbReference>
<dbReference type="Pfam" id="PF25944">
    <property type="entry name" value="Beta-barrel_RND"/>
    <property type="match status" value="1"/>
</dbReference>
<feature type="domain" description="Multidrug resistance protein MdtA-like alpha-helical hairpin" evidence="6">
    <location>
        <begin position="106"/>
        <end position="173"/>
    </location>
</feature>
<dbReference type="Pfam" id="PF25876">
    <property type="entry name" value="HH_MFP_RND"/>
    <property type="match status" value="1"/>
</dbReference>
<dbReference type="PANTHER" id="PTHR30158:SF3">
    <property type="entry name" value="MULTIDRUG EFFLUX PUMP SUBUNIT ACRA-RELATED"/>
    <property type="match status" value="1"/>
</dbReference>
<gene>
    <name evidence="10" type="primary">ttgA</name>
    <name evidence="10" type="ORF">OCH7691_03900</name>
</gene>
<evidence type="ECO:0000256" key="1">
    <source>
        <dbReference type="ARBA" id="ARBA00004196"/>
    </source>
</evidence>
<reference evidence="10 11" key="1">
    <citation type="submission" date="2017-03" db="EMBL/GenBank/DDBJ databases">
        <authorList>
            <person name="Afonso C.L."/>
            <person name="Miller P.J."/>
            <person name="Scott M.A."/>
            <person name="Spackman E."/>
            <person name="Goraichik I."/>
            <person name="Dimitrov K.M."/>
            <person name="Suarez D.L."/>
            <person name="Swayne D.E."/>
        </authorList>
    </citation>
    <scope>NUCLEOTIDE SEQUENCE [LARGE SCALE GENOMIC DNA]</scope>
    <source>
        <strain evidence="10 11">CECT 7691</strain>
    </source>
</reference>
<dbReference type="RefSeq" id="WP_085885243.1">
    <property type="nucleotide sequence ID" value="NZ_FWFR01000004.1"/>
</dbReference>
<dbReference type="GO" id="GO:0046677">
    <property type="term" value="P:response to antibiotic"/>
    <property type="evidence" value="ECO:0007669"/>
    <property type="project" value="TreeGrafter"/>
</dbReference>
<dbReference type="Pfam" id="PF25967">
    <property type="entry name" value="RND-MFP_C"/>
    <property type="match status" value="1"/>
</dbReference>
<dbReference type="FunCoup" id="A0A1Y5U0I8">
    <property type="interactions" value="445"/>
</dbReference>
<dbReference type="InterPro" id="IPR058626">
    <property type="entry name" value="MdtA-like_b-barrel"/>
</dbReference>
<feature type="signal peptide" evidence="5">
    <location>
        <begin position="1"/>
        <end position="27"/>
    </location>
</feature>
<feature type="domain" description="Multidrug resistance protein MdtA-like C-terminal permuted SH3" evidence="9">
    <location>
        <begin position="302"/>
        <end position="364"/>
    </location>
</feature>
<feature type="chain" id="PRO_5012554399" evidence="5">
    <location>
        <begin position="28"/>
        <end position="390"/>
    </location>
</feature>
<dbReference type="FunFam" id="2.40.420.20:FF:000001">
    <property type="entry name" value="Efflux RND transporter periplasmic adaptor subunit"/>
    <property type="match status" value="1"/>
</dbReference>
<organism evidence="10 11">
    <name type="scientific">Oceanibacterium hippocampi</name>
    <dbReference type="NCBI Taxonomy" id="745714"/>
    <lineage>
        <taxon>Bacteria</taxon>
        <taxon>Pseudomonadati</taxon>
        <taxon>Pseudomonadota</taxon>
        <taxon>Alphaproteobacteria</taxon>
        <taxon>Sneathiellales</taxon>
        <taxon>Sneathiellaceae</taxon>
        <taxon>Oceanibacterium</taxon>
    </lineage>
</organism>
<proteinExistence type="inferred from homology"/>
<evidence type="ECO:0000256" key="4">
    <source>
        <dbReference type="SAM" id="MobiDB-lite"/>
    </source>
</evidence>
<dbReference type="GO" id="GO:0005886">
    <property type="term" value="C:plasma membrane"/>
    <property type="evidence" value="ECO:0007669"/>
    <property type="project" value="UniProtKB-SubCell"/>
</dbReference>
<evidence type="ECO:0000313" key="11">
    <source>
        <dbReference type="Proteomes" id="UP000193200"/>
    </source>
</evidence>
<dbReference type="Gene3D" id="2.40.30.170">
    <property type="match status" value="1"/>
</dbReference>
<feature type="domain" description="Multidrug resistance protein MdtA-like barrel-sandwich hybrid" evidence="7">
    <location>
        <begin position="66"/>
        <end position="206"/>
    </location>
</feature>
<dbReference type="Gene3D" id="1.10.287.470">
    <property type="entry name" value="Helix hairpin bin"/>
    <property type="match status" value="1"/>
</dbReference>
<dbReference type="Proteomes" id="UP000193200">
    <property type="component" value="Unassembled WGS sequence"/>
</dbReference>
<keyword evidence="5" id="KW-0732">Signal</keyword>
<dbReference type="InParanoid" id="A0A1Y5U0I8"/>
<dbReference type="OrthoDB" id="7811737at2"/>